<protein>
    <recommendedName>
        <fullName evidence="1">Phasin domain-containing protein</fullName>
    </recommendedName>
</protein>
<dbReference type="InterPro" id="IPR010127">
    <property type="entry name" value="Phasin_subfam-1"/>
</dbReference>
<sequence>MMQRFDKMPGFDKARELGQAGTEGMMKSVAAVSKTAQTLGIEWSDFAKQSYEQGMAAAQKLAQATSPQTALEIQTEFLKASYERLVVQAKVTGELYSGLAKEMTQPFAALVPKAPAV</sequence>
<evidence type="ECO:0000313" key="3">
    <source>
        <dbReference type="Proteomes" id="UP001055125"/>
    </source>
</evidence>
<dbReference type="Pfam" id="PF09361">
    <property type="entry name" value="Phasin_2"/>
    <property type="match status" value="1"/>
</dbReference>
<reference evidence="2" key="2">
    <citation type="submission" date="2021-08" db="EMBL/GenBank/DDBJ databases">
        <authorList>
            <person name="Tani A."/>
            <person name="Ola A."/>
            <person name="Ogura Y."/>
            <person name="Katsura K."/>
            <person name="Hayashi T."/>
        </authorList>
    </citation>
    <scope>NUCLEOTIDE SEQUENCE</scope>
    <source>
        <strain evidence="2">DSM 19015</strain>
    </source>
</reference>
<gene>
    <name evidence="2" type="ORF">OCOJLMKI_3813</name>
</gene>
<dbReference type="InterPro" id="IPR018968">
    <property type="entry name" value="Phasin"/>
</dbReference>
<dbReference type="Proteomes" id="UP001055125">
    <property type="component" value="Unassembled WGS sequence"/>
</dbReference>
<dbReference type="EMBL" id="BPQP01000064">
    <property type="protein sequence ID" value="GJD96590.1"/>
    <property type="molecule type" value="Genomic_DNA"/>
</dbReference>
<dbReference type="NCBIfam" id="TIGR01841">
    <property type="entry name" value="phasin"/>
    <property type="match status" value="1"/>
</dbReference>
<accession>A0ABQ4S0E6</accession>
<keyword evidence="3" id="KW-1185">Reference proteome</keyword>
<proteinExistence type="predicted"/>
<name>A0ABQ4S0E6_9HYPH</name>
<dbReference type="RefSeq" id="WP_238245686.1">
    <property type="nucleotide sequence ID" value="NZ_BPQP01000064.1"/>
</dbReference>
<organism evidence="2 3">
    <name type="scientific">Methylobacterium iners</name>
    <dbReference type="NCBI Taxonomy" id="418707"/>
    <lineage>
        <taxon>Bacteria</taxon>
        <taxon>Pseudomonadati</taxon>
        <taxon>Pseudomonadota</taxon>
        <taxon>Alphaproteobacteria</taxon>
        <taxon>Hyphomicrobiales</taxon>
        <taxon>Methylobacteriaceae</taxon>
        <taxon>Methylobacterium</taxon>
    </lineage>
</organism>
<comment type="caution">
    <text evidence="2">The sequence shown here is derived from an EMBL/GenBank/DDBJ whole genome shotgun (WGS) entry which is preliminary data.</text>
</comment>
<feature type="domain" description="Phasin" evidence="1">
    <location>
        <begin position="14"/>
        <end position="109"/>
    </location>
</feature>
<evidence type="ECO:0000313" key="2">
    <source>
        <dbReference type="EMBL" id="GJD96590.1"/>
    </source>
</evidence>
<evidence type="ECO:0000259" key="1">
    <source>
        <dbReference type="Pfam" id="PF09361"/>
    </source>
</evidence>
<reference evidence="2" key="1">
    <citation type="journal article" date="2021" name="Front. Microbiol.">
        <title>Comprehensive Comparative Genomics and Phenotyping of Methylobacterium Species.</title>
        <authorList>
            <person name="Alessa O."/>
            <person name="Ogura Y."/>
            <person name="Fujitani Y."/>
            <person name="Takami H."/>
            <person name="Hayashi T."/>
            <person name="Sahin N."/>
            <person name="Tani A."/>
        </authorList>
    </citation>
    <scope>NUCLEOTIDE SEQUENCE</scope>
    <source>
        <strain evidence="2">DSM 19015</strain>
    </source>
</reference>